<dbReference type="Pfam" id="PF00676">
    <property type="entry name" value="E1_dh"/>
    <property type="match status" value="1"/>
</dbReference>
<dbReference type="InterPro" id="IPR031717">
    <property type="entry name" value="ODO-1/KGD_C"/>
</dbReference>
<comment type="catalytic activity">
    <reaction evidence="5">
        <text>N(6)-[(R)-lipoyl]-L-lysyl-[protein] + 2-oxoglutarate + H(+) = N(6)-[(R)-S(8)-succinyldihydrolipoyl]-L-lysyl-[protein] + CO2</text>
        <dbReference type="Rhea" id="RHEA:12188"/>
        <dbReference type="Rhea" id="RHEA-COMP:10474"/>
        <dbReference type="Rhea" id="RHEA-COMP:20092"/>
        <dbReference type="ChEBI" id="CHEBI:15378"/>
        <dbReference type="ChEBI" id="CHEBI:16526"/>
        <dbReference type="ChEBI" id="CHEBI:16810"/>
        <dbReference type="ChEBI" id="CHEBI:83099"/>
        <dbReference type="ChEBI" id="CHEBI:83120"/>
        <dbReference type="EC" id="1.2.4.2"/>
    </reaction>
</comment>
<dbReference type="SMART" id="SM00861">
    <property type="entry name" value="Transket_pyr"/>
    <property type="match status" value="1"/>
</dbReference>
<gene>
    <name evidence="7" type="ORF">ENT17_05890</name>
</gene>
<comment type="caution">
    <text evidence="7">The sequence shown here is derived from an EMBL/GenBank/DDBJ whole genome shotgun (WGS) entry which is preliminary data.</text>
</comment>
<dbReference type="EC" id="1.2.4.2" evidence="2"/>
<dbReference type="NCBIfam" id="TIGR00239">
    <property type="entry name" value="2oxo_dh_E1"/>
    <property type="match status" value="1"/>
</dbReference>
<dbReference type="InterPro" id="IPR005475">
    <property type="entry name" value="Transketolase-like_Pyr-bd"/>
</dbReference>
<evidence type="ECO:0000256" key="1">
    <source>
        <dbReference type="ARBA" id="ARBA00001964"/>
    </source>
</evidence>
<accession>A0A7C4L1F5</accession>
<dbReference type="EMBL" id="DSXR01000057">
    <property type="protein sequence ID" value="HGS87135.1"/>
    <property type="molecule type" value="Genomic_DNA"/>
</dbReference>
<dbReference type="Gene3D" id="3.40.50.11610">
    <property type="entry name" value="Multifunctional 2-oxoglutarate metabolism enzyme, C-terminal domain"/>
    <property type="match status" value="1"/>
</dbReference>
<dbReference type="InterPro" id="IPR042179">
    <property type="entry name" value="KGD_C_sf"/>
</dbReference>
<dbReference type="GO" id="GO:0004591">
    <property type="term" value="F:oxoglutarate dehydrogenase (succinyl-transferring) activity"/>
    <property type="evidence" value="ECO:0007669"/>
    <property type="project" value="UniProtKB-EC"/>
</dbReference>
<dbReference type="GO" id="GO:0006099">
    <property type="term" value="P:tricarboxylic acid cycle"/>
    <property type="evidence" value="ECO:0007669"/>
    <property type="project" value="TreeGrafter"/>
</dbReference>
<evidence type="ECO:0000256" key="5">
    <source>
        <dbReference type="ARBA" id="ARBA00051911"/>
    </source>
</evidence>
<dbReference type="FunFam" id="3.40.50.970:FF:000036">
    <property type="entry name" value="2-oxoglutarate dehydrogenase E1 component"/>
    <property type="match status" value="1"/>
</dbReference>
<evidence type="ECO:0000259" key="6">
    <source>
        <dbReference type="SMART" id="SM00861"/>
    </source>
</evidence>
<dbReference type="AlphaFoldDB" id="A0A7C4L1F5"/>
<dbReference type="InterPro" id="IPR029061">
    <property type="entry name" value="THDP-binding"/>
</dbReference>
<dbReference type="InterPro" id="IPR011603">
    <property type="entry name" value="2oxoglutarate_DH_E1"/>
</dbReference>
<evidence type="ECO:0000313" key="7">
    <source>
        <dbReference type="EMBL" id="HGS87135.1"/>
    </source>
</evidence>
<keyword evidence="3 7" id="KW-0560">Oxidoreductase</keyword>
<dbReference type="PANTHER" id="PTHR23152">
    <property type="entry name" value="2-OXOGLUTARATE DEHYDROGENASE"/>
    <property type="match status" value="1"/>
</dbReference>
<dbReference type="PANTHER" id="PTHR23152:SF4">
    <property type="entry name" value="2-OXOADIPATE DEHYDROGENASE COMPLEX COMPONENT E1"/>
    <property type="match status" value="1"/>
</dbReference>
<dbReference type="Gene3D" id="3.40.50.970">
    <property type="match status" value="1"/>
</dbReference>
<comment type="cofactor">
    <cofactor evidence="1">
        <name>thiamine diphosphate</name>
        <dbReference type="ChEBI" id="CHEBI:58937"/>
    </cofactor>
</comment>
<dbReference type="Pfam" id="PF16870">
    <property type="entry name" value="OxoGdeHyase_C"/>
    <property type="match status" value="1"/>
</dbReference>
<evidence type="ECO:0000256" key="3">
    <source>
        <dbReference type="ARBA" id="ARBA00023002"/>
    </source>
</evidence>
<keyword evidence="4" id="KW-0786">Thiamine pyrophosphate</keyword>
<sequence>MDWQEFSGYNQAYLQDLYEKYCEDPLAVDENLRAFFDRFPPTDDGKAKVSHLPAADEEGFSLEKAVAVGRLAESIRQYGHFNARLDPLGSQPPGDPWLNEATYGLTVEELSALPASLVGEVGVQRSQNARQAIQRLRSLYSGTIGHDYLQIRAPEERNWLRQAVEEERYQPQWTTEERIALLERLTEVEVFERFLQRAFPGKTRFSIEGVDMLVPMLDELIRLAGEGGMRHVLMGMAHRGRLNVLAHVLGMPYESILAEFKDPLERRLRSDDALGYSGDVKYHLGGRQAAGDECAACIEITLVPNPSHLEAVNPVVEGMARAAGSQPHQPGPPQFDPLAALPVLIHGDAAFPGQGVVAETFNLYKLEGYHTGGTIHIITNNQLGFTTDPKDGRSTIFASDLAKGFRVPIVHVNADDPLACLLAVRLAWAYRQRFHRDFVIDLIGYRRHGHNEGDEPSFTQPRLYAIIEQHPTVRRQWAQRLIEMGELTPLLEEEMILGCEQRLQDILTGLDVNAALNGPADFSTPDQPDLNGMETAISLERLQDLSLALQQLPENFHLHPKLTKARERRNKWLEDIHWPAIDWAQAEELAFASILEEGISIRMTGQDVLRGTFSQRHAALFDHQSGERYIPLQNLPQAMASFEIHNSPLSELAALGFEYGYSIQAPERLVIWEAQYGDFINGAQVMVDEFITTARAKWLLKPGLVLLLPHGFEGQGPDHSSGRLERFLNLYADENLQVVNCTTAAQYFHLLRRQARLIQQSPLPLVVMTPKSLLRHPLVASAAVDFTQGGFQALLADSTPPEQVERVLLCSGKVAVDLTVSEVRRQNPQTAIVRVEQLAPFPSQPLGALLQRYPNLQEVRWVQEEPQNMGAWEFVRPFIEEVWGKPLQVIGRPRSASPAEGSNALHLYNQQRLISRAFSANPQEEE</sequence>
<dbReference type="Gene3D" id="1.10.287.1150">
    <property type="entry name" value="TPP helical domain"/>
    <property type="match status" value="1"/>
</dbReference>
<dbReference type="InterPro" id="IPR032106">
    <property type="entry name" value="2-oxogl_dehyd_N"/>
</dbReference>
<dbReference type="GO" id="GO:0045252">
    <property type="term" value="C:oxoglutarate dehydrogenase complex"/>
    <property type="evidence" value="ECO:0007669"/>
    <property type="project" value="TreeGrafter"/>
</dbReference>
<dbReference type="Gene3D" id="3.40.50.12470">
    <property type="match status" value="1"/>
</dbReference>
<dbReference type="Pfam" id="PF02779">
    <property type="entry name" value="Transket_pyr"/>
    <property type="match status" value="1"/>
</dbReference>
<reference evidence="7" key="1">
    <citation type="journal article" date="2020" name="mSystems">
        <title>Genome- and Community-Level Interaction Insights into Carbon Utilization and Element Cycling Functions of Hydrothermarchaeota in Hydrothermal Sediment.</title>
        <authorList>
            <person name="Zhou Z."/>
            <person name="Liu Y."/>
            <person name="Xu W."/>
            <person name="Pan J."/>
            <person name="Luo Z.H."/>
            <person name="Li M."/>
        </authorList>
    </citation>
    <scope>NUCLEOTIDE SEQUENCE [LARGE SCALE GENOMIC DNA]</scope>
    <source>
        <strain evidence="7">SpSt-556</strain>
    </source>
</reference>
<feature type="domain" description="Transketolase-like pyrimidine-binding" evidence="6">
    <location>
        <begin position="581"/>
        <end position="776"/>
    </location>
</feature>
<dbReference type="GO" id="GO:0005829">
    <property type="term" value="C:cytosol"/>
    <property type="evidence" value="ECO:0007669"/>
    <property type="project" value="TreeGrafter"/>
</dbReference>
<dbReference type="SUPFAM" id="SSF52518">
    <property type="entry name" value="Thiamin diphosphate-binding fold (THDP-binding)"/>
    <property type="match status" value="2"/>
</dbReference>
<dbReference type="PIRSF" id="PIRSF000157">
    <property type="entry name" value="Oxoglu_dh_E1"/>
    <property type="match status" value="1"/>
</dbReference>
<evidence type="ECO:0000256" key="4">
    <source>
        <dbReference type="ARBA" id="ARBA00023052"/>
    </source>
</evidence>
<organism evidence="7">
    <name type="scientific">Bellilinea caldifistulae</name>
    <dbReference type="NCBI Taxonomy" id="360411"/>
    <lineage>
        <taxon>Bacteria</taxon>
        <taxon>Bacillati</taxon>
        <taxon>Chloroflexota</taxon>
        <taxon>Anaerolineae</taxon>
        <taxon>Anaerolineales</taxon>
        <taxon>Anaerolineaceae</taxon>
        <taxon>Bellilinea</taxon>
    </lineage>
</organism>
<dbReference type="GO" id="GO:0030976">
    <property type="term" value="F:thiamine pyrophosphate binding"/>
    <property type="evidence" value="ECO:0007669"/>
    <property type="project" value="InterPro"/>
</dbReference>
<name>A0A7C4L1F5_9CHLR</name>
<proteinExistence type="predicted"/>
<dbReference type="Pfam" id="PF16078">
    <property type="entry name" value="2-oxogl_dehyd_N"/>
    <property type="match status" value="1"/>
</dbReference>
<dbReference type="InterPro" id="IPR001017">
    <property type="entry name" value="DH_E1"/>
</dbReference>
<dbReference type="CDD" id="cd02016">
    <property type="entry name" value="TPP_E1_OGDC_like"/>
    <property type="match status" value="1"/>
</dbReference>
<dbReference type="NCBIfam" id="NF006914">
    <property type="entry name" value="PRK09404.1"/>
    <property type="match status" value="1"/>
</dbReference>
<evidence type="ECO:0000256" key="2">
    <source>
        <dbReference type="ARBA" id="ARBA00012280"/>
    </source>
</evidence>
<protein>
    <recommendedName>
        <fullName evidence="2">oxoglutarate dehydrogenase (succinyl-transferring)</fullName>
        <ecNumber evidence="2">1.2.4.2</ecNumber>
    </recommendedName>
</protein>
<dbReference type="NCBIfam" id="NF008907">
    <property type="entry name" value="PRK12270.1"/>
    <property type="match status" value="1"/>
</dbReference>